<dbReference type="EMBL" id="APQG01000016">
    <property type="protein sequence ID" value="ENV98317.1"/>
    <property type="molecule type" value="Genomic_DNA"/>
</dbReference>
<comment type="caution">
    <text evidence="3">The sequence shown here is derived from an EMBL/GenBank/DDBJ whole genome shotgun (WGS) entry which is preliminary data.</text>
</comment>
<keyword evidence="1" id="KW-0238">DNA-binding</keyword>
<gene>
    <name evidence="3" type="ORF">F938_01171</name>
</gene>
<dbReference type="Pfam" id="PF12844">
    <property type="entry name" value="HTH_19"/>
    <property type="match status" value="1"/>
</dbReference>
<dbReference type="RefSeq" id="WP_005030234.1">
    <property type="nucleotide sequence ID" value="NZ_KB849755.1"/>
</dbReference>
<accession>N9DJB2</accession>
<evidence type="ECO:0000313" key="3">
    <source>
        <dbReference type="EMBL" id="ENV98317.1"/>
    </source>
</evidence>
<evidence type="ECO:0000256" key="1">
    <source>
        <dbReference type="ARBA" id="ARBA00023125"/>
    </source>
</evidence>
<dbReference type="Gene3D" id="1.10.260.40">
    <property type="entry name" value="lambda repressor-like DNA-binding domains"/>
    <property type="match status" value="1"/>
</dbReference>
<sequence>MENSFSERLKHLRAKMNLSQQQLADHVGLSRKQISDYEVKNSIPRSVTIHKLAEFLGTTPEFLLKGENSGTNEYLVVPMAGEIYEKLKRIALLKNRSIEDEAQDLLKEALVKEAREIINTDKDDLSSDILERITRLENWINDIDKNNPKK</sequence>
<proteinExistence type="predicted"/>
<dbReference type="GeneID" id="69461762"/>
<dbReference type="PROSITE" id="PS50943">
    <property type="entry name" value="HTH_CROC1"/>
    <property type="match status" value="1"/>
</dbReference>
<dbReference type="HOGENOM" id="CLU_1736562_0_0_6"/>
<name>N9DJB2_ACIBZ</name>
<dbReference type="AlphaFoldDB" id="N9DJB2"/>
<dbReference type="GO" id="GO:0003677">
    <property type="term" value="F:DNA binding"/>
    <property type="evidence" value="ECO:0007669"/>
    <property type="project" value="UniProtKB-KW"/>
</dbReference>
<dbReference type="SUPFAM" id="SSF47413">
    <property type="entry name" value="lambda repressor-like DNA-binding domains"/>
    <property type="match status" value="1"/>
</dbReference>
<dbReference type="OrthoDB" id="3034420at2"/>
<evidence type="ECO:0000313" key="4">
    <source>
        <dbReference type="Proteomes" id="UP000013251"/>
    </source>
</evidence>
<dbReference type="InterPro" id="IPR010982">
    <property type="entry name" value="Lambda_DNA-bd_dom_sf"/>
</dbReference>
<protein>
    <recommendedName>
        <fullName evidence="2">HTH cro/C1-type domain-containing protein</fullName>
    </recommendedName>
</protein>
<dbReference type="Proteomes" id="UP000013251">
    <property type="component" value="Unassembled WGS sequence"/>
</dbReference>
<evidence type="ECO:0000259" key="2">
    <source>
        <dbReference type="PROSITE" id="PS50943"/>
    </source>
</evidence>
<dbReference type="CDD" id="cd00093">
    <property type="entry name" value="HTH_XRE"/>
    <property type="match status" value="1"/>
</dbReference>
<feature type="domain" description="HTH cro/C1-type" evidence="2">
    <location>
        <begin position="9"/>
        <end position="63"/>
    </location>
</feature>
<dbReference type="PANTHER" id="PTHR46558">
    <property type="entry name" value="TRACRIPTIONAL REGULATORY PROTEIN-RELATED-RELATED"/>
    <property type="match status" value="1"/>
</dbReference>
<keyword evidence="4" id="KW-1185">Reference proteome</keyword>
<organism evidence="3 4">
    <name type="scientific">Acinetobacter bereziniae LMG 1003 = CIP 70.12</name>
    <dbReference type="NCBI Taxonomy" id="981324"/>
    <lineage>
        <taxon>Bacteria</taxon>
        <taxon>Pseudomonadati</taxon>
        <taxon>Pseudomonadota</taxon>
        <taxon>Gammaproteobacteria</taxon>
        <taxon>Moraxellales</taxon>
        <taxon>Moraxellaceae</taxon>
        <taxon>Acinetobacter</taxon>
    </lineage>
</organism>
<dbReference type="PANTHER" id="PTHR46558:SF11">
    <property type="entry name" value="HTH-TYPE TRANSCRIPTIONAL REGULATOR XRE"/>
    <property type="match status" value="1"/>
</dbReference>
<dbReference type="InterPro" id="IPR001387">
    <property type="entry name" value="Cro/C1-type_HTH"/>
</dbReference>
<reference evidence="3 4" key="1">
    <citation type="submission" date="2013-02" db="EMBL/GenBank/DDBJ databases">
        <title>The Genome Sequence of Acinetobacter bereziniae CIP 70.12.</title>
        <authorList>
            <consortium name="The Broad Institute Genome Sequencing Platform"/>
            <consortium name="The Broad Institute Genome Sequencing Center for Infectious Disease"/>
            <person name="Cerqueira G."/>
            <person name="Feldgarden M."/>
            <person name="Courvalin P."/>
            <person name="Perichon B."/>
            <person name="Grillot-Courvalin C."/>
            <person name="Clermont D."/>
            <person name="Rocha E."/>
            <person name="Yoon E.-J."/>
            <person name="Nemec A."/>
            <person name="Walker B."/>
            <person name="Young S.K."/>
            <person name="Zeng Q."/>
            <person name="Gargeya S."/>
            <person name="Fitzgerald M."/>
            <person name="Haas B."/>
            <person name="Abouelleil A."/>
            <person name="Alvarado L."/>
            <person name="Arachchi H.M."/>
            <person name="Berlin A.M."/>
            <person name="Chapman S.B."/>
            <person name="Dewar J."/>
            <person name="Goldberg J."/>
            <person name="Griggs A."/>
            <person name="Gujja S."/>
            <person name="Hansen M."/>
            <person name="Howarth C."/>
            <person name="Imamovic A."/>
            <person name="Larimer J."/>
            <person name="McCowan C."/>
            <person name="Murphy C."/>
            <person name="Neiman D."/>
            <person name="Pearson M."/>
            <person name="Priest M."/>
            <person name="Roberts A."/>
            <person name="Saif S."/>
            <person name="Shea T."/>
            <person name="Sisk P."/>
            <person name="Sykes S."/>
            <person name="Wortman J."/>
            <person name="Nusbaum C."/>
            <person name="Birren B."/>
        </authorList>
    </citation>
    <scope>NUCLEOTIDE SEQUENCE [LARGE SCALE GENOMIC DNA]</scope>
    <source>
        <strain evidence="3 4">CIP 70.12</strain>
    </source>
</reference>
<dbReference type="SMART" id="SM00530">
    <property type="entry name" value="HTH_XRE"/>
    <property type="match status" value="1"/>
</dbReference>
<dbReference type="PATRIC" id="fig|1217650.3.peg.1146"/>